<organism evidence="1 2">
    <name type="scientific">Hevea brasiliensis</name>
    <name type="common">Para rubber tree</name>
    <name type="synonym">Siphonia brasiliensis</name>
    <dbReference type="NCBI Taxonomy" id="3981"/>
    <lineage>
        <taxon>Eukaryota</taxon>
        <taxon>Viridiplantae</taxon>
        <taxon>Streptophyta</taxon>
        <taxon>Embryophyta</taxon>
        <taxon>Tracheophyta</taxon>
        <taxon>Spermatophyta</taxon>
        <taxon>Magnoliopsida</taxon>
        <taxon>eudicotyledons</taxon>
        <taxon>Gunneridae</taxon>
        <taxon>Pentapetalae</taxon>
        <taxon>rosids</taxon>
        <taxon>fabids</taxon>
        <taxon>Malpighiales</taxon>
        <taxon>Euphorbiaceae</taxon>
        <taxon>Crotonoideae</taxon>
        <taxon>Micrandreae</taxon>
        <taxon>Hevea</taxon>
    </lineage>
</organism>
<proteinExistence type="predicted"/>
<evidence type="ECO:0000313" key="2">
    <source>
        <dbReference type="Proteomes" id="UP000467840"/>
    </source>
</evidence>
<name>A0A6A6M972_HEVBR</name>
<accession>A0A6A6M972</accession>
<reference evidence="1 2" key="1">
    <citation type="journal article" date="2020" name="Mol. Plant">
        <title>The Chromosome-Based Rubber Tree Genome Provides New Insights into Spurge Genome Evolution and Rubber Biosynthesis.</title>
        <authorList>
            <person name="Liu J."/>
            <person name="Shi C."/>
            <person name="Shi C.C."/>
            <person name="Li W."/>
            <person name="Zhang Q.J."/>
            <person name="Zhang Y."/>
            <person name="Li K."/>
            <person name="Lu H.F."/>
            <person name="Shi C."/>
            <person name="Zhu S.T."/>
            <person name="Xiao Z.Y."/>
            <person name="Nan H."/>
            <person name="Yue Y."/>
            <person name="Zhu X.G."/>
            <person name="Wu Y."/>
            <person name="Hong X.N."/>
            <person name="Fan G.Y."/>
            <person name="Tong Y."/>
            <person name="Zhang D."/>
            <person name="Mao C.L."/>
            <person name="Liu Y.L."/>
            <person name="Hao S.J."/>
            <person name="Liu W.Q."/>
            <person name="Lv M.Q."/>
            <person name="Zhang H.B."/>
            <person name="Liu Y."/>
            <person name="Hu-Tang G.R."/>
            <person name="Wang J.P."/>
            <person name="Wang J.H."/>
            <person name="Sun Y.H."/>
            <person name="Ni S.B."/>
            <person name="Chen W.B."/>
            <person name="Zhang X.C."/>
            <person name="Jiao Y.N."/>
            <person name="Eichler E.E."/>
            <person name="Li G.H."/>
            <person name="Liu X."/>
            <person name="Gao L.Z."/>
        </authorList>
    </citation>
    <scope>NUCLEOTIDE SEQUENCE [LARGE SCALE GENOMIC DNA]</scope>
    <source>
        <strain evidence="2">cv. GT1</strain>
        <tissue evidence="1">Leaf</tissue>
    </source>
</reference>
<gene>
    <name evidence="1" type="ORF">GH714_007639</name>
</gene>
<protein>
    <submittedName>
        <fullName evidence="1">Uncharacterized protein</fullName>
    </submittedName>
</protein>
<dbReference type="Proteomes" id="UP000467840">
    <property type="component" value="Chromosome 14"/>
</dbReference>
<dbReference type="AlphaFoldDB" id="A0A6A6M972"/>
<keyword evidence="2" id="KW-1185">Reference proteome</keyword>
<evidence type="ECO:0000313" key="1">
    <source>
        <dbReference type="EMBL" id="KAF2310301.1"/>
    </source>
</evidence>
<dbReference type="EMBL" id="JAAGAX010000006">
    <property type="protein sequence ID" value="KAF2310301.1"/>
    <property type="molecule type" value="Genomic_DNA"/>
</dbReference>
<sequence length="180" mass="20437">MVSDLREGSERSTEYTLIRKNKKHSDLDLQVLDIEKDTRCLGKFSSVSVHFEGLITVGVCRENENTEKGLKIQILPKLGEEKIQTLFKIAFWTGTLSKIARRAAQSRDASQRSVQQSGTPVRGAYRSWDAVLNSVQMWDAIIVSVQKLFTEILCSSTFMQPRRVPVASRQARMNRGRFSD</sequence>
<comment type="caution">
    <text evidence="1">The sequence shown here is derived from an EMBL/GenBank/DDBJ whole genome shotgun (WGS) entry which is preliminary data.</text>
</comment>